<dbReference type="EMBL" id="JBHTIV010000013">
    <property type="protein sequence ID" value="MFD0933269.1"/>
    <property type="molecule type" value="Genomic_DNA"/>
</dbReference>
<evidence type="ECO:0008006" key="3">
    <source>
        <dbReference type="Google" id="ProtNLM"/>
    </source>
</evidence>
<keyword evidence="2" id="KW-1185">Reference proteome</keyword>
<evidence type="ECO:0000313" key="1">
    <source>
        <dbReference type="EMBL" id="MFD0933269.1"/>
    </source>
</evidence>
<organism evidence="1 2">
    <name type="scientific">Psychroflexus salinarum</name>
    <dbReference type="NCBI Taxonomy" id="546024"/>
    <lineage>
        <taxon>Bacteria</taxon>
        <taxon>Pseudomonadati</taxon>
        <taxon>Bacteroidota</taxon>
        <taxon>Flavobacteriia</taxon>
        <taxon>Flavobacteriales</taxon>
        <taxon>Flavobacteriaceae</taxon>
        <taxon>Psychroflexus</taxon>
    </lineage>
</organism>
<dbReference type="InterPro" id="IPR023696">
    <property type="entry name" value="Ureohydrolase_dom_sf"/>
</dbReference>
<proteinExistence type="predicted"/>
<reference evidence="2" key="1">
    <citation type="journal article" date="2019" name="Int. J. Syst. Evol. Microbiol.">
        <title>The Global Catalogue of Microorganisms (GCM) 10K type strain sequencing project: providing services to taxonomists for standard genome sequencing and annotation.</title>
        <authorList>
            <consortium name="The Broad Institute Genomics Platform"/>
            <consortium name="The Broad Institute Genome Sequencing Center for Infectious Disease"/>
            <person name="Wu L."/>
            <person name="Ma J."/>
        </authorList>
    </citation>
    <scope>NUCLEOTIDE SEQUENCE [LARGE SCALE GENOMIC DNA]</scope>
    <source>
        <strain evidence="2">CCUG 56752</strain>
    </source>
</reference>
<sequence length="327" mass="37707">MDYFKFCKASSLFKNIEVNDFGEKFGENIVTIPDLDYLETSNAKYVIFGVPTVSHTKYSFSLKPIKFEALLKDLLNTQNNQFNKAEDLIILGEINIRPIDSEIDINKQILESSEREITEIYNKLENIIFELTTAIFKSGKIPIMLGGNLRNSISMAKSLRSFLDKTINLFDFSPNSNFNLSKKHLTLSPTNYFDTDLFRKYFAFGLHKNYIPQKNLDQMSTSKQIDFNFYEDCLHLTTLDKCVKFKNSIDFLNGSLGFRLDLKSIQGLSLSCESSSGFSERDIRTFIKVIKKERVEFIHLCGFETCKKENVGGILSYLISDFMRHEE</sequence>
<accession>A0ABW3GXL0</accession>
<dbReference type="SUPFAM" id="SSF52768">
    <property type="entry name" value="Arginase/deacetylase"/>
    <property type="match status" value="1"/>
</dbReference>
<evidence type="ECO:0000313" key="2">
    <source>
        <dbReference type="Proteomes" id="UP001597049"/>
    </source>
</evidence>
<dbReference type="RefSeq" id="WP_379658572.1">
    <property type="nucleotide sequence ID" value="NZ_JBHTIV010000013.1"/>
</dbReference>
<name>A0ABW3GXL0_9FLAO</name>
<gene>
    <name evidence="1" type="ORF">ACFQ0R_11735</name>
</gene>
<dbReference type="Proteomes" id="UP001597049">
    <property type="component" value="Unassembled WGS sequence"/>
</dbReference>
<comment type="caution">
    <text evidence="1">The sequence shown here is derived from an EMBL/GenBank/DDBJ whole genome shotgun (WGS) entry which is preliminary data.</text>
</comment>
<protein>
    <recommendedName>
        <fullName evidence="3">Arginase</fullName>
    </recommendedName>
</protein>